<dbReference type="SUPFAM" id="SSF52540">
    <property type="entry name" value="P-loop containing nucleoside triphosphate hydrolases"/>
    <property type="match status" value="1"/>
</dbReference>
<keyword evidence="1" id="KW-0677">Repeat</keyword>
<evidence type="ECO:0000259" key="4">
    <source>
        <dbReference type="PROSITE" id="PS50837"/>
    </source>
</evidence>
<dbReference type="Gene3D" id="3.40.50.300">
    <property type="entry name" value="P-loop containing nucleotide triphosphate hydrolases"/>
    <property type="match status" value="1"/>
</dbReference>
<dbReference type="PANTHER" id="PTHR10039">
    <property type="entry name" value="AMELOGENIN"/>
    <property type="match status" value="1"/>
</dbReference>
<dbReference type="PROSITE" id="PS50837">
    <property type="entry name" value="NACHT"/>
    <property type="match status" value="1"/>
</dbReference>
<feature type="domain" description="NACHT" evidence="4">
    <location>
        <begin position="264"/>
        <end position="417"/>
    </location>
</feature>
<evidence type="ECO:0000313" key="6">
    <source>
        <dbReference type="Proteomes" id="UP000054477"/>
    </source>
</evidence>
<dbReference type="SUPFAM" id="SSF48403">
    <property type="entry name" value="Ankyrin repeat"/>
    <property type="match status" value="1"/>
</dbReference>
<dbReference type="InterPro" id="IPR002110">
    <property type="entry name" value="Ankyrin_rpt"/>
</dbReference>
<dbReference type="InterPro" id="IPR027417">
    <property type="entry name" value="P-loop_NTPase"/>
</dbReference>
<gene>
    <name evidence="5" type="ORF">K443DRAFT_115813</name>
</gene>
<dbReference type="OrthoDB" id="194358at2759"/>
<feature type="repeat" description="ANK" evidence="2">
    <location>
        <begin position="772"/>
        <end position="804"/>
    </location>
</feature>
<reference evidence="5 6" key="1">
    <citation type="submission" date="2014-04" db="EMBL/GenBank/DDBJ databases">
        <authorList>
            <consortium name="DOE Joint Genome Institute"/>
            <person name="Kuo A."/>
            <person name="Kohler A."/>
            <person name="Nagy L.G."/>
            <person name="Floudas D."/>
            <person name="Copeland A."/>
            <person name="Barry K.W."/>
            <person name="Cichocki N."/>
            <person name="Veneault-Fourrey C."/>
            <person name="LaButti K."/>
            <person name="Lindquist E.A."/>
            <person name="Lipzen A."/>
            <person name="Lundell T."/>
            <person name="Morin E."/>
            <person name="Murat C."/>
            <person name="Sun H."/>
            <person name="Tunlid A."/>
            <person name="Henrissat B."/>
            <person name="Grigoriev I.V."/>
            <person name="Hibbett D.S."/>
            <person name="Martin F."/>
            <person name="Nordberg H.P."/>
            <person name="Cantor M.N."/>
            <person name="Hua S.X."/>
        </authorList>
    </citation>
    <scope>NUCLEOTIDE SEQUENCE [LARGE SCALE GENOMIC DNA]</scope>
    <source>
        <strain evidence="5 6">LaAM-08-1</strain>
    </source>
</reference>
<dbReference type="InterPro" id="IPR007111">
    <property type="entry name" value="NACHT_NTPase"/>
</dbReference>
<evidence type="ECO:0000313" key="5">
    <source>
        <dbReference type="EMBL" id="KIJ90969.1"/>
    </source>
</evidence>
<organism evidence="5 6">
    <name type="scientific">Laccaria amethystina LaAM-08-1</name>
    <dbReference type="NCBI Taxonomy" id="1095629"/>
    <lineage>
        <taxon>Eukaryota</taxon>
        <taxon>Fungi</taxon>
        <taxon>Dikarya</taxon>
        <taxon>Basidiomycota</taxon>
        <taxon>Agaricomycotina</taxon>
        <taxon>Agaricomycetes</taxon>
        <taxon>Agaricomycetidae</taxon>
        <taxon>Agaricales</taxon>
        <taxon>Agaricineae</taxon>
        <taxon>Hydnangiaceae</taxon>
        <taxon>Laccaria</taxon>
    </lineage>
</organism>
<dbReference type="SMART" id="SM00248">
    <property type="entry name" value="ANK"/>
    <property type="match status" value="4"/>
</dbReference>
<dbReference type="PROSITE" id="PS50297">
    <property type="entry name" value="ANK_REP_REGION"/>
    <property type="match status" value="1"/>
</dbReference>
<keyword evidence="6" id="KW-1185">Reference proteome</keyword>
<evidence type="ECO:0000256" key="3">
    <source>
        <dbReference type="SAM" id="MobiDB-lite"/>
    </source>
</evidence>
<dbReference type="HOGENOM" id="CLU_000288_34_23_1"/>
<evidence type="ECO:0000256" key="1">
    <source>
        <dbReference type="ARBA" id="ARBA00022737"/>
    </source>
</evidence>
<evidence type="ECO:0000256" key="2">
    <source>
        <dbReference type="PROSITE-ProRule" id="PRU00023"/>
    </source>
</evidence>
<dbReference type="PANTHER" id="PTHR10039:SF16">
    <property type="entry name" value="GPI INOSITOL-DEACYLASE"/>
    <property type="match status" value="1"/>
</dbReference>
<keyword evidence="2" id="KW-0040">ANK repeat</keyword>
<dbReference type="Proteomes" id="UP000054477">
    <property type="component" value="Unassembled WGS sequence"/>
</dbReference>
<proteinExistence type="predicted"/>
<dbReference type="STRING" id="1095629.A0A0C9WHC8"/>
<dbReference type="Pfam" id="PF12796">
    <property type="entry name" value="Ank_2"/>
    <property type="match status" value="1"/>
</dbReference>
<sequence>MCTPTNDPLLQSFYSLEKGFTRSRSSIPQSGNLTGVNLARPSSAPPILITLSSAIAAADMAMPITGCRAGVSEGVVECSQQAIPIFTGLMSVDTDIAVACEIPFNLLINSDLAADQAEGPSQDTVDSMQQSASILTGPSGSDLPISLSIPSVLGVGVMPATCSNLTNHAEFSTNQSATINNVSAQNINTAPNYGLFNLSVDLNIQITLDTIRDEQLVEKIYKWLSPPKESINYNAAYGILKSQPDTCLWFLNGDTFCRWLKQPGFLWINGKSGSGKTILSSAIVDNLLDRFNSATAYFFFDGRDSQKDFQLHDKLIRSLIWQFSLKCEGRVPKVLVDLYARCGDGHQEPTLNDLQNTLQGILDGFSSIFIILDALDECTEREKLLSWIQTFISEKDLNLGLHLIVTSRPEQEIEDKLKSYHYLDLVEESENHDLVAYLDYQLENDLDLQKWNSNTQEQIKLTLMKQADGMFRWAALQLNELKGCRTKTDLKKQLADLPQGLDKTYDQILLGIKEKDCSYAKTFLQWLCFAVRPLTVKELATTAAIDLSTENGPEYKPDNELQDVKDVLKICCSFIMKSDGFVKLSHFSVKEYLISQYVQNHAVKQVRDFSFNEELSHSVICQICLAYLLQFNTSQLLDVYVDECFPLAAYAAQYWIIHAHSIRETESQSSSVFILMMKLLTEKNTAFVNWVRLCDIDDFYSLDLQKKRIYIAEPLYYTSLAGLTEATRALLEKKADISAQGGKYRNALQAASNEGHEAIAKLLIANGADGGEYGNTLQAASNKGHEAIAKLLIENGADVNAQRGYDKWFLDKCALQAALFARHKVMVKLLIENGADTII</sequence>
<feature type="region of interest" description="Disordered" evidence="3">
    <location>
        <begin position="117"/>
        <end position="137"/>
    </location>
</feature>
<dbReference type="InterPro" id="IPR056884">
    <property type="entry name" value="NPHP3-like_N"/>
</dbReference>
<reference evidence="6" key="2">
    <citation type="submission" date="2015-01" db="EMBL/GenBank/DDBJ databases">
        <title>Evolutionary Origins and Diversification of the Mycorrhizal Mutualists.</title>
        <authorList>
            <consortium name="DOE Joint Genome Institute"/>
            <consortium name="Mycorrhizal Genomics Consortium"/>
            <person name="Kohler A."/>
            <person name="Kuo A."/>
            <person name="Nagy L.G."/>
            <person name="Floudas D."/>
            <person name="Copeland A."/>
            <person name="Barry K.W."/>
            <person name="Cichocki N."/>
            <person name="Veneault-Fourrey C."/>
            <person name="LaButti K."/>
            <person name="Lindquist E.A."/>
            <person name="Lipzen A."/>
            <person name="Lundell T."/>
            <person name="Morin E."/>
            <person name="Murat C."/>
            <person name="Riley R."/>
            <person name="Ohm R."/>
            <person name="Sun H."/>
            <person name="Tunlid A."/>
            <person name="Henrissat B."/>
            <person name="Grigoriev I.V."/>
            <person name="Hibbett D.S."/>
            <person name="Martin F."/>
        </authorList>
    </citation>
    <scope>NUCLEOTIDE SEQUENCE [LARGE SCALE GENOMIC DNA]</scope>
    <source>
        <strain evidence="6">LaAM-08-1</strain>
    </source>
</reference>
<dbReference type="EMBL" id="KN839074">
    <property type="protein sequence ID" value="KIJ90969.1"/>
    <property type="molecule type" value="Genomic_DNA"/>
</dbReference>
<name>A0A0C9WHC8_9AGAR</name>
<protein>
    <submittedName>
        <fullName evidence="5">Unplaced genomic scaffold K443scaffold_539, whole genome shotgun sequence</fullName>
    </submittedName>
</protein>
<dbReference type="Gene3D" id="1.25.40.20">
    <property type="entry name" value="Ankyrin repeat-containing domain"/>
    <property type="match status" value="1"/>
</dbReference>
<dbReference type="Pfam" id="PF22939">
    <property type="entry name" value="WHD_GPIID"/>
    <property type="match status" value="1"/>
</dbReference>
<accession>A0A0C9WHC8</accession>
<dbReference type="InterPro" id="IPR054471">
    <property type="entry name" value="GPIID_WHD"/>
</dbReference>
<dbReference type="InterPro" id="IPR036770">
    <property type="entry name" value="Ankyrin_rpt-contain_sf"/>
</dbReference>
<dbReference type="PROSITE" id="PS50088">
    <property type="entry name" value="ANK_REPEAT"/>
    <property type="match status" value="1"/>
</dbReference>
<dbReference type="AlphaFoldDB" id="A0A0C9WHC8"/>
<feature type="compositionally biased region" description="Polar residues" evidence="3">
    <location>
        <begin position="119"/>
        <end position="137"/>
    </location>
</feature>
<dbReference type="Pfam" id="PF24883">
    <property type="entry name" value="NPHP3_N"/>
    <property type="match status" value="1"/>
</dbReference>